<gene>
    <name evidence="3" type="ORF">NW755_013130</name>
</gene>
<evidence type="ECO:0000313" key="3">
    <source>
        <dbReference type="EMBL" id="KAJ4178516.1"/>
    </source>
</evidence>
<dbReference type="Proteomes" id="UP001152087">
    <property type="component" value="Unassembled WGS sequence"/>
</dbReference>
<evidence type="ECO:0008006" key="5">
    <source>
        <dbReference type="Google" id="ProtNLM"/>
    </source>
</evidence>
<evidence type="ECO:0000256" key="1">
    <source>
        <dbReference type="SAM" id="MobiDB-lite"/>
    </source>
</evidence>
<dbReference type="InterPro" id="IPR052982">
    <property type="entry name" value="SRP1/TIP1-like"/>
</dbReference>
<feature type="region of interest" description="Disordered" evidence="1">
    <location>
        <begin position="129"/>
        <end position="211"/>
    </location>
</feature>
<evidence type="ECO:0000313" key="4">
    <source>
        <dbReference type="Proteomes" id="UP001152087"/>
    </source>
</evidence>
<keyword evidence="2" id="KW-0472">Membrane</keyword>
<comment type="caution">
    <text evidence="3">The sequence shown here is derived from an EMBL/GenBank/DDBJ whole genome shotgun (WGS) entry which is preliminary data.</text>
</comment>
<dbReference type="AlphaFoldDB" id="A0A9W8QWH0"/>
<feature type="compositionally biased region" description="Low complexity" evidence="1">
    <location>
        <begin position="138"/>
        <end position="152"/>
    </location>
</feature>
<organism evidence="3 4">
    <name type="scientific">Fusarium falciforme</name>
    <dbReference type="NCBI Taxonomy" id="195108"/>
    <lineage>
        <taxon>Eukaryota</taxon>
        <taxon>Fungi</taxon>
        <taxon>Dikarya</taxon>
        <taxon>Ascomycota</taxon>
        <taxon>Pezizomycotina</taxon>
        <taxon>Sordariomycetes</taxon>
        <taxon>Hypocreomycetidae</taxon>
        <taxon>Hypocreales</taxon>
        <taxon>Nectriaceae</taxon>
        <taxon>Fusarium</taxon>
        <taxon>Fusarium solani species complex</taxon>
    </lineage>
</organism>
<feature type="transmembrane region" description="Helical" evidence="2">
    <location>
        <begin position="215"/>
        <end position="236"/>
    </location>
</feature>
<proteinExistence type="predicted"/>
<feature type="region of interest" description="Disordered" evidence="1">
    <location>
        <begin position="267"/>
        <end position="330"/>
    </location>
</feature>
<name>A0A9W8QWH0_9HYPO</name>
<dbReference type="EMBL" id="JAOQAV010000073">
    <property type="protein sequence ID" value="KAJ4178516.1"/>
    <property type="molecule type" value="Genomic_DNA"/>
</dbReference>
<evidence type="ECO:0000256" key="2">
    <source>
        <dbReference type="SAM" id="Phobius"/>
    </source>
</evidence>
<sequence length="330" mass="34843">MLLGRSLTYVLSAFSIGNGKENLDKPQENGITWVTRNWQVNRDQPFTIEWDGHEGPVSVTLVRRAEDKWQSLWKVASSNTESSLVFRVPEHLSEILGDSEYAFQINDTSGKSAISPRWTVEARQAQGSGIIAQPDPAQTSSSENNQPTSSSNDDVTQTSDGGTPQRTVSNGNSQDSDSNSGNSGSDSNSNSGSDSSSNNSSSSSSSKGLKAGAKAGIGIGAAVGAALVAGLIWLFIKKNREIKALKAAAAASTPGDNAGLEVAKEPQQQTHQGGYAYDSTYQGGQGPVELPSQHNQFPPPVSELHDQSRPAELAYSGPTVPELPAKRDGQ</sequence>
<dbReference type="PANTHER" id="PTHR40633">
    <property type="entry name" value="MATRIX PROTEIN, PUTATIVE (AFU_ORTHOLOGUE AFUA_8G05410)-RELATED"/>
    <property type="match status" value="1"/>
</dbReference>
<keyword evidence="2" id="KW-0812">Transmembrane</keyword>
<protein>
    <recommendedName>
        <fullName evidence="5">Mid2 domain-containing protein</fullName>
    </recommendedName>
</protein>
<reference evidence="3" key="1">
    <citation type="submission" date="2022-09" db="EMBL/GenBank/DDBJ databases">
        <title>Fusarium specimens isolated from Avocado Roots.</title>
        <authorList>
            <person name="Stajich J."/>
            <person name="Roper C."/>
            <person name="Heimlech-Rivalta G."/>
        </authorList>
    </citation>
    <scope>NUCLEOTIDE SEQUENCE</scope>
    <source>
        <strain evidence="3">A02</strain>
    </source>
</reference>
<keyword evidence="2" id="KW-1133">Transmembrane helix</keyword>
<accession>A0A9W8QWH0</accession>
<keyword evidence="4" id="KW-1185">Reference proteome</keyword>
<feature type="compositionally biased region" description="Polar residues" evidence="1">
    <location>
        <begin position="153"/>
        <end position="168"/>
    </location>
</feature>
<dbReference type="PANTHER" id="PTHR40633:SF1">
    <property type="entry name" value="GPI ANCHORED SERINE-THREONINE RICH PROTEIN (AFU_ORTHOLOGUE AFUA_1G03630)"/>
    <property type="match status" value="1"/>
</dbReference>
<feature type="compositionally biased region" description="Low complexity" evidence="1">
    <location>
        <begin position="169"/>
        <end position="211"/>
    </location>
</feature>